<feature type="transmembrane region" description="Helical" evidence="6">
    <location>
        <begin position="370"/>
        <end position="392"/>
    </location>
</feature>
<dbReference type="Pfam" id="PF07690">
    <property type="entry name" value="MFS_1"/>
    <property type="match status" value="1"/>
</dbReference>
<evidence type="ECO:0000256" key="4">
    <source>
        <dbReference type="ARBA" id="ARBA00022989"/>
    </source>
</evidence>
<feature type="transmembrane region" description="Helical" evidence="6">
    <location>
        <begin position="248"/>
        <end position="270"/>
    </location>
</feature>
<feature type="transmembrane region" description="Helical" evidence="6">
    <location>
        <begin position="48"/>
        <end position="69"/>
    </location>
</feature>
<dbReference type="GO" id="GO:0005886">
    <property type="term" value="C:plasma membrane"/>
    <property type="evidence" value="ECO:0007669"/>
    <property type="project" value="UniProtKB-SubCell"/>
</dbReference>
<dbReference type="InterPro" id="IPR011701">
    <property type="entry name" value="MFS"/>
</dbReference>
<keyword evidence="8" id="KW-1185">Reference proteome</keyword>
<dbReference type="Proteomes" id="UP000653411">
    <property type="component" value="Unassembled WGS sequence"/>
</dbReference>
<dbReference type="PANTHER" id="PTHR23513">
    <property type="entry name" value="INTEGRAL MEMBRANE EFFLUX PROTEIN-RELATED"/>
    <property type="match status" value="1"/>
</dbReference>
<reference evidence="7" key="1">
    <citation type="journal article" date="2014" name="Int. J. Syst. Evol. Microbiol.">
        <title>Complete genome sequence of Corynebacterium casei LMG S-19264T (=DSM 44701T), isolated from a smear-ripened cheese.</title>
        <authorList>
            <consortium name="US DOE Joint Genome Institute (JGI-PGF)"/>
            <person name="Walter F."/>
            <person name="Albersmeier A."/>
            <person name="Kalinowski J."/>
            <person name="Ruckert C."/>
        </authorList>
    </citation>
    <scope>NUCLEOTIDE SEQUENCE</scope>
    <source>
        <strain evidence="7">CGMCC 4.7110</strain>
    </source>
</reference>
<feature type="transmembrane region" description="Helical" evidence="6">
    <location>
        <begin position="220"/>
        <end position="242"/>
    </location>
</feature>
<comment type="subcellular location">
    <subcellularLocation>
        <location evidence="1">Cell membrane</location>
        <topology evidence="1">Multi-pass membrane protein</topology>
    </subcellularLocation>
</comment>
<evidence type="ECO:0000313" key="7">
    <source>
        <dbReference type="EMBL" id="GGN38782.1"/>
    </source>
</evidence>
<dbReference type="CDD" id="cd06173">
    <property type="entry name" value="MFS_MefA_like"/>
    <property type="match status" value="1"/>
</dbReference>
<feature type="transmembrane region" description="Helical" evidence="6">
    <location>
        <begin position="282"/>
        <end position="299"/>
    </location>
</feature>
<dbReference type="SUPFAM" id="SSF103473">
    <property type="entry name" value="MFS general substrate transporter"/>
    <property type="match status" value="1"/>
</dbReference>
<protein>
    <submittedName>
        <fullName evidence="7">MFS transporter</fullName>
    </submittedName>
</protein>
<evidence type="ECO:0000256" key="1">
    <source>
        <dbReference type="ARBA" id="ARBA00004651"/>
    </source>
</evidence>
<reference evidence="7" key="2">
    <citation type="submission" date="2020-09" db="EMBL/GenBank/DDBJ databases">
        <authorList>
            <person name="Sun Q."/>
            <person name="Zhou Y."/>
        </authorList>
    </citation>
    <scope>NUCLEOTIDE SEQUENCE</scope>
    <source>
        <strain evidence="7">CGMCC 4.7110</strain>
    </source>
</reference>
<dbReference type="RefSeq" id="WP_189268251.1">
    <property type="nucleotide sequence ID" value="NZ_BMML01000028.1"/>
</dbReference>
<keyword evidence="5 6" id="KW-0472">Membrane</keyword>
<keyword evidence="4 6" id="KW-1133">Transmembrane helix</keyword>
<evidence type="ECO:0000256" key="3">
    <source>
        <dbReference type="ARBA" id="ARBA00022692"/>
    </source>
</evidence>
<dbReference type="AlphaFoldDB" id="A0A917XM47"/>
<feature type="transmembrane region" description="Helical" evidence="6">
    <location>
        <begin position="90"/>
        <end position="116"/>
    </location>
</feature>
<dbReference type="InterPro" id="IPR036259">
    <property type="entry name" value="MFS_trans_sf"/>
</dbReference>
<sequence length="407" mass="42669">MHGKPTPRSLFSSTEFRAAWLAELVSFFGDQLARVALAILVFDRTDSAALTGLTYALTYVPSVVGALTLSHLADRRPRRSVLMTVDICRAIAAGAMVIPGIPLGVLCLLVSVMSFLGGPYRAAHLALLREILSAEQYPIGMSVRQITMQAAQIFGFAFGGVVSSVFTPRACLAFDATTFVASFGLYWCFVKSRPAAGTPEGTGSVAAGLTVLWAEPRRRAIFLSTALGFFYITPEAVAAPYASALGLGSVWVGVLLASTGVGAVAGLWAFHRFVPAHRYADHLPLLCFTTGLPLVAVAIQGGGIYLAMVSFAVSNALWCIQVVVSVSTLVELLPDDRRAQGMGVASAMNLTAQGVGTGGAGLLAQWQSPVFALSFMGAASAVAGLWPGLLWLRSTRKVAALPAPDSA</sequence>
<accession>A0A917XM47</accession>
<evidence type="ECO:0000256" key="5">
    <source>
        <dbReference type="ARBA" id="ARBA00023136"/>
    </source>
</evidence>
<dbReference type="PANTHER" id="PTHR23513:SF11">
    <property type="entry name" value="STAPHYLOFERRIN A TRANSPORTER"/>
    <property type="match status" value="1"/>
</dbReference>
<keyword evidence="3 6" id="KW-0812">Transmembrane</keyword>
<dbReference type="GO" id="GO:0022857">
    <property type="term" value="F:transmembrane transporter activity"/>
    <property type="evidence" value="ECO:0007669"/>
    <property type="project" value="InterPro"/>
</dbReference>
<dbReference type="EMBL" id="BMML01000028">
    <property type="protein sequence ID" value="GGN38782.1"/>
    <property type="molecule type" value="Genomic_DNA"/>
</dbReference>
<evidence type="ECO:0000256" key="6">
    <source>
        <dbReference type="SAM" id="Phobius"/>
    </source>
</evidence>
<organism evidence="7 8">
    <name type="scientific">Streptomyces fuscichromogenes</name>
    <dbReference type="NCBI Taxonomy" id="1324013"/>
    <lineage>
        <taxon>Bacteria</taxon>
        <taxon>Bacillati</taxon>
        <taxon>Actinomycetota</taxon>
        <taxon>Actinomycetes</taxon>
        <taxon>Kitasatosporales</taxon>
        <taxon>Streptomycetaceae</taxon>
        <taxon>Streptomyces</taxon>
    </lineage>
</organism>
<keyword evidence="2" id="KW-1003">Cell membrane</keyword>
<feature type="transmembrane region" description="Helical" evidence="6">
    <location>
        <begin position="342"/>
        <end position="364"/>
    </location>
</feature>
<comment type="caution">
    <text evidence="7">The sequence shown here is derived from an EMBL/GenBank/DDBJ whole genome shotgun (WGS) entry which is preliminary data.</text>
</comment>
<feature type="transmembrane region" description="Helical" evidence="6">
    <location>
        <begin position="305"/>
        <end position="330"/>
    </location>
</feature>
<evidence type="ECO:0000313" key="8">
    <source>
        <dbReference type="Proteomes" id="UP000653411"/>
    </source>
</evidence>
<gene>
    <name evidence="7" type="ORF">GCM10011578_084550</name>
</gene>
<proteinExistence type="predicted"/>
<dbReference type="Gene3D" id="1.20.1250.20">
    <property type="entry name" value="MFS general substrate transporter like domains"/>
    <property type="match status" value="1"/>
</dbReference>
<evidence type="ECO:0000256" key="2">
    <source>
        <dbReference type="ARBA" id="ARBA00022475"/>
    </source>
</evidence>
<name>A0A917XM47_9ACTN</name>